<dbReference type="Pfam" id="PF25954">
    <property type="entry name" value="Beta-barrel_RND_2"/>
    <property type="match status" value="1"/>
</dbReference>
<accession>A0A370XEZ1</accession>
<reference evidence="6 7" key="1">
    <citation type="submission" date="2018-07" db="EMBL/GenBank/DDBJ databases">
        <title>Dyella monticola sp. nov. and Dyella psychrodurans sp. nov. isolated from monsoon evergreen broad-leaved forest soil of Dinghu Mountain, China.</title>
        <authorList>
            <person name="Gao Z."/>
            <person name="Qiu L."/>
        </authorList>
    </citation>
    <scope>NUCLEOTIDE SEQUENCE [LARGE SCALE GENOMIC DNA]</scope>
    <source>
        <strain evidence="6 7">4MSK11</strain>
    </source>
</reference>
<dbReference type="Gene3D" id="2.40.30.170">
    <property type="match status" value="1"/>
</dbReference>
<evidence type="ECO:0000259" key="5">
    <source>
        <dbReference type="Pfam" id="PF25954"/>
    </source>
</evidence>
<sequence length="406" mass="43531">MVRLPPEIPNMSSAHAPDPHRSAHPSHGARLILIGLGVVLVGLGAFGIIKRVHARHELTEATDRNAIASVATLSPKSAPNQQDLTLPGTVASWQDAQIYARTTGYVAKWYVDIGAKVKKGQRLADLDTPDVDNQLLQGKAQMRTDQANENFAKITADRYNKLVTQGLIATQTADQFEAQYKADIATVEADGANVAHLQNLEDFKYINAPFDGVITQRNLDVGALVDAGSTGSNLFVISDTSKLRVYVDVPETFAASVSIGMPAQVSLNTYGAKPITGAVARTAEALDPNTRTLRTEIDVDNASQVLVPGVYANVKLGLSTATHDFIVPANTLMFRGEGLRVALVDAQQRIHLQPVTLGRDFGGTVEVTEGLSDNDRIVLNPPDSLYEGQQVNITGNDKSAQPVSPK</sequence>
<dbReference type="GO" id="GO:0015562">
    <property type="term" value="F:efflux transmembrane transporter activity"/>
    <property type="evidence" value="ECO:0007669"/>
    <property type="project" value="TreeGrafter"/>
</dbReference>
<dbReference type="GO" id="GO:1990281">
    <property type="term" value="C:efflux pump complex"/>
    <property type="evidence" value="ECO:0007669"/>
    <property type="project" value="TreeGrafter"/>
</dbReference>
<dbReference type="PANTHER" id="PTHR30469">
    <property type="entry name" value="MULTIDRUG RESISTANCE PROTEIN MDTA"/>
    <property type="match status" value="1"/>
</dbReference>
<gene>
    <name evidence="6" type="ORF">DWU99_06200</name>
</gene>
<name>A0A370XEZ1_9GAMM</name>
<dbReference type="Proteomes" id="UP000255334">
    <property type="component" value="Unassembled WGS sequence"/>
</dbReference>
<evidence type="ECO:0000259" key="4">
    <source>
        <dbReference type="Pfam" id="PF25917"/>
    </source>
</evidence>
<dbReference type="NCBIfam" id="TIGR01730">
    <property type="entry name" value="RND_mfp"/>
    <property type="match status" value="1"/>
</dbReference>
<evidence type="ECO:0000313" key="6">
    <source>
        <dbReference type="EMBL" id="RDS86815.1"/>
    </source>
</evidence>
<comment type="similarity">
    <text evidence="1">Belongs to the membrane fusion protein (MFP) (TC 8.A.1) family.</text>
</comment>
<dbReference type="Gene3D" id="1.10.287.470">
    <property type="entry name" value="Helix hairpin bin"/>
    <property type="match status" value="1"/>
</dbReference>
<organism evidence="6 7">
    <name type="scientific">Dyella psychrodurans</name>
    <dbReference type="NCBI Taxonomy" id="1927960"/>
    <lineage>
        <taxon>Bacteria</taxon>
        <taxon>Pseudomonadati</taxon>
        <taxon>Pseudomonadota</taxon>
        <taxon>Gammaproteobacteria</taxon>
        <taxon>Lysobacterales</taxon>
        <taxon>Rhodanobacteraceae</taxon>
        <taxon>Dyella</taxon>
    </lineage>
</organism>
<dbReference type="InterPro" id="IPR058625">
    <property type="entry name" value="MdtA-like_BSH"/>
</dbReference>
<dbReference type="Pfam" id="PF25917">
    <property type="entry name" value="BSH_RND"/>
    <property type="match status" value="1"/>
</dbReference>
<keyword evidence="7" id="KW-1185">Reference proteome</keyword>
<keyword evidence="3" id="KW-0812">Transmembrane</keyword>
<feature type="domain" description="CusB-like beta-barrel" evidence="5">
    <location>
        <begin position="246"/>
        <end position="317"/>
    </location>
</feature>
<feature type="region of interest" description="Disordered" evidence="2">
    <location>
        <begin position="1"/>
        <end position="24"/>
    </location>
</feature>
<feature type="domain" description="Multidrug resistance protein MdtA-like barrel-sandwich hybrid" evidence="4">
    <location>
        <begin position="96"/>
        <end position="234"/>
    </location>
</feature>
<comment type="caution">
    <text evidence="6">The sequence shown here is derived from an EMBL/GenBank/DDBJ whole genome shotgun (WGS) entry which is preliminary data.</text>
</comment>
<proteinExistence type="inferred from homology"/>
<keyword evidence="3" id="KW-0472">Membrane</keyword>
<evidence type="ECO:0000256" key="1">
    <source>
        <dbReference type="ARBA" id="ARBA00009477"/>
    </source>
</evidence>
<keyword evidence="3" id="KW-1133">Transmembrane helix</keyword>
<feature type="transmembrane region" description="Helical" evidence="3">
    <location>
        <begin position="29"/>
        <end position="49"/>
    </location>
</feature>
<dbReference type="Gene3D" id="2.40.50.100">
    <property type="match status" value="1"/>
</dbReference>
<dbReference type="InterPro" id="IPR006143">
    <property type="entry name" value="RND_pump_MFP"/>
</dbReference>
<dbReference type="FunFam" id="2.40.30.170:FF:000010">
    <property type="entry name" value="Efflux RND transporter periplasmic adaptor subunit"/>
    <property type="match status" value="1"/>
</dbReference>
<dbReference type="AlphaFoldDB" id="A0A370XEZ1"/>
<dbReference type="SUPFAM" id="SSF111369">
    <property type="entry name" value="HlyD-like secretion proteins"/>
    <property type="match status" value="1"/>
</dbReference>
<evidence type="ECO:0000313" key="7">
    <source>
        <dbReference type="Proteomes" id="UP000255334"/>
    </source>
</evidence>
<dbReference type="InterPro" id="IPR058792">
    <property type="entry name" value="Beta-barrel_RND_2"/>
</dbReference>
<evidence type="ECO:0000256" key="3">
    <source>
        <dbReference type="SAM" id="Phobius"/>
    </source>
</evidence>
<evidence type="ECO:0000256" key="2">
    <source>
        <dbReference type="SAM" id="MobiDB-lite"/>
    </source>
</evidence>
<dbReference type="EMBL" id="QRBF01000001">
    <property type="protein sequence ID" value="RDS86815.1"/>
    <property type="molecule type" value="Genomic_DNA"/>
</dbReference>
<dbReference type="PANTHER" id="PTHR30469:SF37">
    <property type="entry name" value="RAGD PROTEIN"/>
    <property type="match status" value="1"/>
</dbReference>
<dbReference type="Gene3D" id="2.40.420.20">
    <property type="match status" value="1"/>
</dbReference>
<protein>
    <submittedName>
        <fullName evidence="6">Efflux RND transporter periplasmic adaptor subunit</fullName>
    </submittedName>
</protein>